<sequence>MEWHVFKEASVSDHRWIITYTLKCIDIKTKTYRNPRLTNWALHNEELEDRQGTSVQSIPIEYKSTENSEETLTIINDSLMSAYEKSCPLKKENLSKGTTW</sequence>
<reference evidence="1" key="1">
    <citation type="journal article" date="2023" name="G3 (Bethesda)">
        <title>Whole genome assemblies of Zophobas morio and Tenebrio molitor.</title>
        <authorList>
            <person name="Kaur S."/>
            <person name="Stinson S.A."/>
            <person name="diCenzo G.C."/>
        </authorList>
    </citation>
    <scope>NUCLEOTIDE SEQUENCE</scope>
    <source>
        <strain evidence="1">QUZm001</strain>
    </source>
</reference>
<accession>A0AA38MAT4</accession>
<evidence type="ECO:0000313" key="2">
    <source>
        <dbReference type="Proteomes" id="UP001168821"/>
    </source>
</evidence>
<evidence type="ECO:0000313" key="1">
    <source>
        <dbReference type="EMBL" id="KAJ3650105.1"/>
    </source>
</evidence>
<dbReference type="AlphaFoldDB" id="A0AA38MAT4"/>
<protein>
    <submittedName>
        <fullName evidence="1">Uncharacterized protein</fullName>
    </submittedName>
</protein>
<dbReference type="Proteomes" id="UP001168821">
    <property type="component" value="Unassembled WGS sequence"/>
</dbReference>
<comment type="caution">
    <text evidence="1">The sequence shown here is derived from an EMBL/GenBank/DDBJ whole genome shotgun (WGS) entry which is preliminary data.</text>
</comment>
<keyword evidence="2" id="KW-1185">Reference proteome</keyword>
<dbReference type="EMBL" id="JALNTZ010000006">
    <property type="protein sequence ID" value="KAJ3650105.1"/>
    <property type="molecule type" value="Genomic_DNA"/>
</dbReference>
<proteinExistence type="predicted"/>
<name>A0AA38MAT4_9CUCU</name>
<organism evidence="1 2">
    <name type="scientific">Zophobas morio</name>
    <dbReference type="NCBI Taxonomy" id="2755281"/>
    <lineage>
        <taxon>Eukaryota</taxon>
        <taxon>Metazoa</taxon>
        <taxon>Ecdysozoa</taxon>
        <taxon>Arthropoda</taxon>
        <taxon>Hexapoda</taxon>
        <taxon>Insecta</taxon>
        <taxon>Pterygota</taxon>
        <taxon>Neoptera</taxon>
        <taxon>Endopterygota</taxon>
        <taxon>Coleoptera</taxon>
        <taxon>Polyphaga</taxon>
        <taxon>Cucujiformia</taxon>
        <taxon>Tenebrionidae</taxon>
        <taxon>Zophobas</taxon>
    </lineage>
</organism>
<gene>
    <name evidence="1" type="ORF">Zmor_021813</name>
</gene>